<protein>
    <submittedName>
        <fullName evidence="5">Zinc-binding protein</fullName>
    </submittedName>
</protein>
<dbReference type="OrthoDB" id="9784774at2"/>
<reference evidence="5 6" key="1">
    <citation type="submission" date="2014-06" db="EMBL/GenBank/DDBJ databases">
        <title>The draft genome sequence of Idiomarina salinarum ISL-52.</title>
        <authorList>
            <person name="Du J."/>
            <person name="Shao Z."/>
        </authorList>
    </citation>
    <scope>NUCLEOTIDE SEQUENCE [LARGE SCALE GENOMIC DNA]</scope>
    <source>
        <strain evidence="5 6">ISL-52</strain>
    </source>
</reference>
<accession>A0A094IW73</accession>
<dbReference type="InterPro" id="IPR001310">
    <property type="entry name" value="Histidine_triad_HIT"/>
</dbReference>
<feature type="active site" description="Tele-AMP-histidine intermediate" evidence="1">
    <location>
        <position position="101"/>
    </location>
</feature>
<dbReference type="SUPFAM" id="SSF54197">
    <property type="entry name" value="HIT-like"/>
    <property type="match status" value="1"/>
</dbReference>
<dbReference type="CDD" id="cd01276">
    <property type="entry name" value="PKCI_related"/>
    <property type="match status" value="1"/>
</dbReference>
<dbReference type="eggNOG" id="COG0537">
    <property type="taxonomic scope" value="Bacteria"/>
</dbReference>
<dbReference type="EMBL" id="JPER01000001">
    <property type="protein sequence ID" value="KFZ31935.1"/>
    <property type="molecule type" value="Genomic_DNA"/>
</dbReference>
<evidence type="ECO:0000256" key="3">
    <source>
        <dbReference type="PROSITE-ProRule" id="PRU00464"/>
    </source>
</evidence>
<dbReference type="GO" id="GO:0003824">
    <property type="term" value="F:catalytic activity"/>
    <property type="evidence" value="ECO:0007669"/>
    <property type="project" value="InterPro"/>
</dbReference>
<feature type="domain" description="HIT" evidence="4">
    <location>
        <begin position="6"/>
        <end position="115"/>
    </location>
</feature>
<dbReference type="STRING" id="435908.IDSA_04465"/>
<evidence type="ECO:0000259" key="4">
    <source>
        <dbReference type="PROSITE" id="PS51084"/>
    </source>
</evidence>
<evidence type="ECO:0000256" key="2">
    <source>
        <dbReference type="PIRSR" id="PIRSR601310-3"/>
    </source>
</evidence>
<evidence type="ECO:0000313" key="5">
    <source>
        <dbReference type="EMBL" id="KFZ31935.1"/>
    </source>
</evidence>
<dbReference type="AlphaFoldDB" id="A0A094IW73"/>
<evidence type="ECO:0000313" key="6">
    <source>
        <dbReference type="Proteomes" id="UP000054363"/>
    </source>
</evidence>
<name>A0A094IW73_9GAMM</name>
<gene>
    <name evidence="5" type="ORF">IDSA_04465</name>
</gene>
<dbReference type="PANTHER" id="PTHR23089">
    <property type="entry name" value="HISTIDINE TRIAD HIT PROTEIN"/>
    <property type="match status" value="1"/>
</dbReference>
<dbReference type="Pfam" id="PF01230">
    <property type="entry name" value="HIT"/>
    <property type="match status" value="1"/>
</dbReference>
<organism evidence="5 6">
    <name type="scientific">Pseudidiomarina salinarum</name>
    <dbReference type="NCBI Taxonomy" id="435908"/>
    <lineage>
        <taxon>Bacteria</taxon>
        <taxon>Pseudomonadati</taxon>
        <taxon>Pseudomonadota</taxon>
        <taxon>Gammaproteobacteria</taxon>
        <taxon>Alteromonadales</taxon>
        <taxon>Idiomarinaceae</taxon>
        <taxon>Pseudidiomarina</taxon>
    </lineage>
</organism>
<comment type="caution">
    <text evidence="5">The sequence shown here is derived from an EMBL/GenBank/DDBJ whole genome shotgun (WGS) entry which is preliminary data.</text>
</comment>
<dbReference type="PROSITE" id="PS51084">
    <property type="entry name" value="HIT_2"/>
    <property type="match status" value="1"/>
</dbReference>
<keyword evidence="6" id="KW-1185">Reference proteome</keyword>
<dbReference type="RefSeq" id="WP_034774516.1">
    <property type="nucleotide sequence ID" value="NZ_JPER01000001.1"/>
</dbReference>
<proteinExistence type="predicted"/>
<dbReference type="PROSITE" id="PS00892">
    <property type="entry name" value="HIT_1"/>
    <property type="match status" value="1"/>
</dbReference>
<feature type="short sequence motif" description="Histidine triad motif" evidence="2 3">
    <location>
        <begin position="99"/>
        <end position="103"/>
    </location>
</feature>
<dbReference type="Proteomes" id="UP000054363">
    <property type="component" value="Unassembled WGS sequence"/>
</dbReference>
<dbReference type="Gene3D" id="3.30.428.10">
    <property type="entry name" value="HIT-like"/>
    <property type="match status" value="1"/>
</dbReference>
<dbReference type="PRINTS" id="PR00332">
    <property type="entry name" value="HISTRIAD"/>
</dbReference>
<dbReference type="InterPro" id="IPR011146">
    <property type="entry name" value="HIT-like"/>
</dbReference>
<sequence>MSSETIFDKIINGEVPADIVYEDDISIAFKDVNPQAPIHILIIPKKPIATINDITEDDRELVGHLYVVAGRIAVQHGFAKDGYRTVMNCNQDGGQSVFHIHLHLLAGTTMGWPPFANNKPKAG</sequence>
<evidence type="ECO:0000256" key="1">
    <source>
        <dbReference type="PIRSR" id="PIRSR601310-1"/>
    </source>
</evidence>
<dbReference type="InterPro" id="IPR036265">
    <property type="entry name" value="HIT-like_sf"/>
</dbReference>
<dbReference type="InterPro" id="IPR019808">
    <property type="entry name" value="Histidine_triad_CS"/>
</dbReference>